<evidence type="ECO:0000313" key="1">
    <source>
        <dbReference type="EMBL" id="MCH6168929.1"/>
    </source>
</evidence>
<dbReference type="EMBL" id="JAKXMK010000022">
    <property type="protein sequence ID" value="MCH6168929.1"/>
    <property type="molecule type" value="Genomic_DNA"/>
</dbReference>
<keyword evidence="2" id="KW-1185">Reference proteome</keyword>
<sequence length="73" mass="7455">MPTESGPKPCCSWQVGTFMSGISSGSSQSRLITANALFQPPSATSRALAGEGWVVVPATLRVSQSRSASSASP</sequence>
<name>A0ABS9TK55_9PSEU</name>
<reference evidence="1 2" key="1">
    <citation type="submission" date="2022-03" db="EMBL/GenBank/DDBJ databases">
        <title>Pseudonocardia alaer sp. nov., a novel actinomycete isolated from reed forest soil.</title>
        <authorList>
            <person name="Wang L."/>
        </authorList>
    </citation>
    <scope>NUCLEOTIDE SEQUENCE [LARGE SCALE GENOMIC DNA]</scope>
    <source>
        <strain evidence="1 2">Y-16303</strain>
    </source>
</reference>
<dbReference type="Proteomes" id="UP001299970">
    <property type="component" value="Unassembled WGS sequence"/>
</dbReference>
<comment type="caution">
    <text evidence="1">The sequence shown here is derived from an EMBL/GenBank/DDBJ whole genome shotgun (WGS) entry which is preliminary data.</text>
</comment>
<gene>
    <name evidence="1" type="ORF">MMF94_24815</name>
</gene>
<evidence type="ECO:0000313" key="2">
    <source>
        <dbReference type="Proteomes" id="UP001299970"/>
    </source>
</evidence>
<protein>
    <submittedName>
        <fullName evidence="1">Uncharacterized protein</fullName>
    </submittedName>
</protein>
<dbReference type="RefSeq" id="WP_241039605.1">
    <property type="nucleotide sequence ID" value="NZ_BAAAJF010000011.1"/>
</dbReference>
<accession>A0ABS9TK55</accession>
<organism evidence="1 2">
    <name type="scientific">Pseudonocardia alaniniphila</name>
    <dbReference type="NCBI Taxonomy" id="75291"/>
    <lineage>
        <taxon>Bacteria</taxon>
        <taxon>Bacillati</taxon>
        <taxon>Actinomycetota</taxon>
        <taxon>Actinomycetes</taxon>
        <taxon>Pseudonocardiales</taxon>
        <taxon>Pseudonocardiaceae</taxon>
        <taxon>Pseudonocardia</taxon>
    </lineage>
</organism>
<proteinExistence type="predicted"/>